<evidence type="ECO:0000313" key="11">
    <source>
        <dbReference type="Proteomes" id="UP000000492"/>
    </source>
</evidence>
<dbReference type="InterPro" id="IPR028098">
    <property type="entry name" value="Glyco_trans_4-like_N"/>
</dbReference>
<dbReference type="Gene3D" id="3.40.50.2000">
    <property type="entry name" value="Glycogen Phosphorylase B"/>
    <property type="match status" value="2"/>
</dbReference>
<feature type="binding site" evidence="7">
    <location>
        <position position="168"/>
    </location>
    <ligand>
        <name>1D-myo-inositol 3-phosphate</name>
        <dbReference type="ChEBI" id="CHEBI:58401"/>
    </ligand>
</feature>
<dbReference type="SUPFAM" id="SSF53756">
    <property type="entry name" value="UDP-Glycosyltransferase/glycogen phosphorylase"/>
    <property type="match status" value="1"/>
</dbReference>
<dbReference type="GO" id="GO:0008375">
    <property type="term" value="F:acetylglucosaminyltransferase activity"/>
    <property type="evidence" value="ECO:0007669"/>
    <property type="project" value="UniProtKB-UniRule"/>
</dbReference>
<sequence length="453" mass="49048">MNQLNFDCCPRGRCNPFGLEPTSGELLARSRMAPMRVAMISMHTSPLEQPGVGDAGGMNVYIRNSAAQLAALGVEVDVFTRATRPLQGEVVHVAPGFRVINCVAGPYEGLRKEDLPTQLATFTGSVWTFAKENGVEYDLIHSHYWLSGQVGWLLRDLWEVPWVHTAHTLAAVKNNSLADDDVREPESRRICEQQIVDNADLLIVNTEAEVADLIAGYDASTCSIEVVAPGADVEHFTPGSDRATERCRRELGIPLRAKVIGFVGRLQKFKGPHLLLRAAAEVIRRHPEELVSVVICGGSSGSNGNSLAELKELAEQLGIARCVRFLNPRPPEELVAVYQAADIIAVPSSNESFGLVALEAQACGTPVVATRIGGLPIAVEDGRSGLLVDGREVDRWADALGELVTNDSRRIEMGEYAPAHAAKFSWAASSARMKELYEKLPSAGFGGERHPEG</sequence>
<dbReference type="AlphaFoldDB" id="F8E345"/>
<comment type="catalytic activity">
    <reaction evidence="6 7">
        <text>1D-myo-inositol 3-phosphate + UDP-N-acetyl-alpha-D-glucosamine = 1D-myo-inositol 2-acetamido-2-deoxy-alpha-D-glucopyranoside 3-phosphate + UDP + H(+)</text>
        <dbReference type="Rhea" id="RHEA:26188"/>
        <dbReference type="ChEBI" id="CHEBI:15378"/>
        <dbReference type="ChEBI" id="CHEBI:57705"/>
        <dbReference type="ChEBI" id="CHEBI:58223"/>
        <dbReference type="ChEBI" id="CHEBI:58401"/>
        <dbReference type="ChEBI" id="CHEBI:58892"/>
        <dbReference type="EC" id="2.4.1.250"/>
    </reaction>
</comment>
<dbReference type="KEGG" id="crd:CRES_1964"/>
<dbReference type="InterPro" id="IPR017814">
    <property type="entry name" value="Mycothiol_biosynthesis_MshA"/>
</dbReference>
<dbReference type="Pfam" id="PF00534">
    <property type="entry name" value="Glycos_transf_1"/>
    <property type="match status" value="1"/>
</dbReference>
<comment type="function">
    <text evidence="7">Catalyzes the transfer of a N-acetyl-glucosamine moiety to 1D-myo-inositol 3-phosphate to produce 1D-myo-inositol 2-acetamido-2-deoxy-glucopyranoside 3-phosphate in the mycothiol biosynthesis pathway.</text>
</comment>
<feature type="domain" description="Glycosyltransferase subfamily 4-like N-terminal" evidence="9">
    <location>
        <begin position="56"/>
        <end position="230"/>
    </location>
</feature>
<comment type="subunit">
    <text evidence="7">Homodimer.</text>
</comment>
<dbReference type="PANTHER" id="PTHR12526">
    <property type="entry name" value="GLYCOSYLTRANSFERASE"/>
    <property type="match status" value="1"/>
</dbReference>
<evidence type="ECO:0000256" key="1">
    <source>
        <dbReference type="ARBA" id="ARBA00008449"/>
    </source>
</evidence>
<feature type="binding site" evidence="7">
    <location>
        <position position="351"/>
    </location>
    <ligand>
        <name>UDP-N-acetyl-alpha-D-glucosamine</name>
        <dbReference type="ChEBI" id="CHEBI:57705"/>
    </ligand>
</feature>
<feature type="binding site" evidence="7">
    <location>
        <position position="365"/>
    </location>
    <ligand>
        <name>Mg(2+)</name>
        <dbReference type="ChEBI" id="CHEBI:18420"/>
    </ligand>
</feature>
<accession>F8E345</accession>
<feature type="binding site" evidence="7">
    <location>
        <begin position="49"/>
        <end position="50"/>
    </location>
    <ligand>
        <name>UDP-N-acetyl-alpha-D-glucosamine</name>
        <dbReference type="ChEBI" id="CHEBI:57705"/>
    </ligand>
</feature>
<feature type="binding site" evidence="7">
    <location>
        <position position="43"/>
    </location>
    <ligand>
        <name>1D-myo-inositol 3-phosphate</name>
        <dbReference type="ChEBI" id="CHEBI:58401"/>
    </ligand>
</feature>
<feature type="binding site" evidence="7">
    <location>
        <position position="57"/>
    </location>
    <ligand>
        <name>UDP-N-acetyl-alpha-D-glucosamine</name>
        <dbReference type="ChEBI" id="CHEBI:57705"/>
    </ligand>
</feature>
<feature type="binding site" evidence="7">
    <location>
        <position position="359"/>
    </location>
    <ligand>
        <name>UDP-N-acetyl-alpha-D-glucosamine</name>
        <dbReference type="ChEBI" id="CHEBI:57705"/>
    </ligand>
</feature>
<dbReference type="NCBIfam" id="TIGR03449">
    <property type="entry name" value="mycothiol_MshA"/>
    <property type="match status" value="1"/>
</dbReference>
<evidence type="ECO:0000256" key="6">
    <source>
        <dbReference type="ARBA" id="ARBA00048131"/>
    </source>
</evidence>
<evidence type="ECO:0000256" key="7">
    <source>
        <dbReference type="HAMAP-Rule" id="MF_01695"/>
    </source>
</evidence>
<organism evidence="10 11">
    <name type="scientific">Corynebacterium resistens (strain DSM 45100 / JCM 12819 / GTC 2026 / SICGH 158)</name>
    <dbReference type="NCBI Taxonomy" id="662755"/>
    <lineage>
        <taxon>Bacteria</taxon>
        <taxon>Bacillati</taxon>
        <taxon>Actinomycetota</taxon>
        <taxon>Actinomycetes</taxon>
        <taxon>Mycobacteriales</taxon>
        <taxon>Corynebacteriaceae</taxon>
        <taxon>Corynebacterium</taxon>
    </lineage>
</organism>
<dbReference type="Proteomes" id="UP000000492">
    <property type="component" value="Chromosome"/>
</dbReference>
<evidence type="ECO:0000313" key="10">
    <source>
        <dbReference type="EMBL" id="AEI10317.1"/>
    </source>
</evidence>
<feature type="domain" description="Glycosyl transferase family 1" evidence="8">
    <location>
        <begin position="246"/>
        <end position="418"/>
    </location>
</feature>
<feature type="binding site" evidence="7">
    <location>
        <position position="265"/>
    </location>
    <ligand>
        <name>UDP-N-acetyl-alpha-D-glucosamine</name>
        <dbReference type="ChEBI" id="CHEBI:57705"/>
    </ligand>
</feature>
<reference evidence="10 11" key="1">
    <citation type="journal article" date="2012" name="BMC Genomics">
        <title>Complete genome sequence, lifestyle, and multi-drug resistance of the human pathogen Corynebacterium resistens DSM 45100 isolated from blood samples of a leukemia patient.</title>
        <authorList>
            <person name="Schroder J."/>
            <person name="Maus I."/>
            <person name="Meyer K."/>
            <person name="Wordemann S."/>
            <person name="Blom J."/>
            <person name="Jaenicke S."/>
            <person name="Schneider J."/>
            <person name="Trost E."/>
            <person name="Tauch A."/>
        </authorList>
    </citation>
    <scope>NUCLEOTIDE SEQUENCE [LARGE SCALE GENOMIC DNA]</scope>
    <source>
        <strain evidence="11">DSM 45100 / JCM 12819 / CCUG 50093 / GTC 2026 / SICGH 158</strain>
    </source>
</reference>
<comment type="similarity">
    <text evidence="1 7">Belongs to the glycosyltransferase group 1 family. MshA subfamily.</text>
</comment>
<evidence type="ECO:0000256" key="2">
    <source>
        <dbReference type="ARBA" id="ARBA00022676"/>
    </source>
</evidence>
<keyword evidence="4 7" id="KW-0479">Metal-binding</keyword>
<feature type="binding site" evidence="7">
    <location>
        <position position="338"/>
    </location>
    <ligand>
        <name>Mg(2+)</name>
        <dbReference type="ChEBI" id="CHEBI:18420"/>
    </ligand>
</feature>
<feature type="binding site" evidence="7">
    <location>
        <position position="270"/>
    </location>
    <ligand>
        <name>UDP-N-acetyl-alpha-D-glucosamine</name>
        <dbReference type="ChEBI" id="CHEBI:57705"/>
    </ligand>
</feature>
<feature type="binding site" evidence="7">
    <location>
        <position position="341"/>
    </location>
    <ligand>
        <name>Mg(2+)</name>
        <dbReference type="ChEBI" id="CHEBI:18420"/>
    </ligand>
</feature>
<keyword evidence="11" id="KW-1185">Reference proteome</keyword>
<keyword evidence="5 7" id="KW-0460">Magnesium</keyword>
<evidence type="ECO:0000256" key="5">
    <source>
        <dbReference type="ARBA" id="ARBA00022842"/>
    </source>
</evidence>
<dbReference type="EMBL" id="CP002857">
    <property type="protein sequence ID" value="AEI10317.1"/>
    <property type="molecule type" value="Genomic_DNA"/>
</dbReference>
<dbReference type="PANTHER" id="PTHR12526:SF510">
    <property type="entry name" value="D-INOSITOL 3-PHOSPHATE GLYCOSYLTRANSFERASE"/>
    <property type="match status" value="1"/>
</dbReference>
<feature type="binding site" evidence="7">
    <location>
        <position position="144"/>
    </location>
    <ligand>
        <name>1D-myo-inositol 3-phosphate</name>
        <dbReference type="ChEBI" id="CHEBI:58401"/>
    </ligand>
</feature>
<evidence type="ECO:0000256" key="3">
    <source>
        <dbReference type="ARBA" id="ARBA00022679"/>
    </source>
</evidence>
<dbReference type="STRING" id="662755.CRES_1964"/>
<evidence type="ECO:0000256" key="4">
    <source>
        <dbReference type="ARBA" id="ARBA00022723"/>
    </source>
</evidence>
<dbReference type="Pfam" id="PF13579">
    <property type="entry name" value="Glyco_trans_4_4"/>
    <property type="match status" value="1"/>
</dbReference>
<protein>
    <recommendedName>
        <fullName evidence="7">D-inositol-3-phosphate glycosyltransferase</fullName>
        <ecNumber evidence="7">2.4.1.250</ecNumber>
    </recommendedName>
    <alternativeName>
        <fullName evidence="7">N-acetylglucosamine-inositol-phosphate N-acetylglucosaminyltransferase</fullName>
        <shortName evidence="7">GlcNAc-Ins-P N-acetylglucosaminyltransferase</shortName>
    </alternativeName>
</protein>
<name>F8E345_CORRG</name>
<keyword evidence="3 7" id="KW-0808">Transferase</keyword>
<proteinExistence type="inferred from homology"/>
<feature type="binding site" evidence="7">
    <location>
        <position position="112"/>
    </location>
    <ligand>
        <name>1D-myo-inositol 3-phosphate</name>
        <dbReference type="ChEBI" id="CHEBI:58401"/>
    </ligand>
</feature>
<feature type="binding site" evidence="7">
    <location>
        <position position="339"/>
    </location>
    <ligand>
        <name>Mg(2+)</name>
        <dbReference type="ChEBI" id="CHEBI:18420"/>
    </ligand>
</feature>
<dbReference type="HOGENOM" id="CLU_009583_2_3_11"/>
<keyword evidence="2 7" id="KW-0328">Glycosyltransferase</keyword>
<feature type="binding site" evidence="7">
    <location>
        <position position="329"/>
    </location>
    <ligand>
        <name>UDP-N-acetyl-alpha-D-glucosamine</name>
        <dbReference type="ChEBI" id="CHEBI:57705"/>
    </ligand>
</feature>
<dbReference type="GO" id="GO:0000287">
    <property type="term" value="F:magnesium ion binding"/>
    <property type="evidence" value="ECO:0007669"/>
    <property type="project" value="UniProtKB-UniRule"/>
</dbReference>
<dbReference type="InterPro" id="IPR001296">
    <property type="entry name" value="Glyco_trans_1"/>
</dbReference>
<evidence type="ECO:0000259" key="9">
    <source>
        <dbReference type="Pfam" id="PF13579"/>
    </source>
</evidence>
<dbReference type="eggNOG" id="COG0438">
    <property type="taxonomic scope" value="Bacteria"/>
</dbReference>
<evidence type="ECO:0000259" key="8">
    <source>
        <dbReference type="Pfam" id="PF00534"/>
    </source>
</evidence>
<feature type="binding site" evidence="7">
    <location>
        <position position="188"/>
    </location>
    <ligand>
        <name>1D-myo-inositol 3-phosphate</name>
        <dbReference type="ChEBI" id="CHEBI:58401"/>
    </ligand>
</feature>
<dbReference type="EC" id="2.4.1.250" evidence="7"/>
<dbReference type="GO" id="GO:0010125">
    <property type="term" value="P:mycothiol biosynthetic process"/>
    <property type="evidence" value="ECO:0007669"/>
    <property type="project" value="UniProtKB-UniRule"/>
</dbReference>
<dbReference type="HAMAP" id="MF_01695">
    <property type="entry name" value="MshA"/>
    <property type="match status" value="1"/>
</dbReference>
<feature type="binding site" evidence="7">
    <location>
        <begin position="54"/>
        <end position="59"/>
    </location>
    <ligand>
        <name>1D-myo-inositol 3-phosphate</name>
        <dbReference type="ChEBI" id="CHEBI:58401"/>
    </ligand>
</feature>
<dbReference type="GO" id="GO:0102710">
    <property type="term" value="F:D-inositol-3-phosphate glycosyltransferase activity"/>
    <property type="evidence" value="ECO:0007669"/>
    <property type="project" value="UniProtKB-EC"/>
</dbReference>
<gene>
    <name evidence="7 10" type="primary">mshA</name>
    <name evidence="10" type="ordered locus">CRES_1964</name>
</gene>